<organism evidence="2">
    <name type="scientific">termite gut metagenome</name>
    <dbReference type="NCBI Taxonomy" id="433724"/>
    <lineage>
        <taxon>unclassified sequences</taxon>
        <taxon>metagenomes</taxon>
        <taxon>organismal metagenomes</taxon>
    </lineage>
</organism>
<name>A0A5J4PVS3_9ZZZZ</name>
<feature type="transmembrane region" description="Helical" evidence="1">
    <location>
        <begin position="36"/>
        <end position="58"/>
    </location>
</feature>
<dbReference type="Pfam" id="PF13858">
    <property type="entry name" value="DUF4199"/>
    <property type="match status" value="1"/>
</dbReference>
<evidence type="ECO:0000313" key="2">
    <source>
        <dbReference type="EMBL" id="KAA6312403.1"/>
    </source>
</evidence>
<feature type="non-terminal residue" evidence="2">
    <location>
        <position position="1"/>
    </location>
</feature>
<protein>
    <recommendedName>
        <fullName evidence="3">DUF4199 domain-containing protein</fullName>
    </recommendedName>
</protein>
<keyword evidence="1" id="KW-0812">Transmembrane</keyword>
<dbReference type="InterPro" id="IPR025250">
    <property type="entry name" value="DUF4199"/>
</dbReference>
<evidence type="ECO:0008006" key="3">
    <source>
        <dbReference type="Google" id="ProtNLM"/>
    </source>
</evidence>
<keyword evidence="1" id="KW-1133">Transmembrane helix</keyword>
<evidence type="ECO:0000256" key="1">
    <source>
        <dbReference type="SAM" id="Phobius"/>
    </source>
</evidence>
<dbReference type="AlphaFoldDB" id="A0A5J4PVS3"/>
<reference evidence="2" key="1">
    <citation type="submission" date="2019-03" db="EMBL/GenBank/DDBJ databases">
        <title>Single cell metagenomics reveals metabolic interactions within the superorganism composed of flagellate Streblomastix strix and complex community of Bacteroidetes bacteria on its surface.</title>
        <authorList>
            <person name="Treitli S.C."/>
            <person name="Kolisko M."/>
            <person name="Husnik F."/>
            <person name="Keeling P."/>
            <person name="Hampl V."/>
        </authorList>
    </citation>
    <scope>NUCLEOTIDE SEQUENCE</scope>
    <source>
        <strain evidence="2">STM</strain>
    </source>
</reference>
<dbReference type="EMBL" id="SNRY01006524">
    <property type="protein sequence ID" value="KAA6312403.1"/>
    <property type="molecule type" value="Genomic_DNA"/>
</dbReference>
<comment type="caution">
    <text evidence="2">The sequence shown here is derived from an EMBL/GenBank/DDBJ whole genome shotgun (WGS) entry which is preliminary data.</text>
</comment>
<proteinExistence type="predicted"/>
<accession>A0A5J4PVS3</accession>
<gene>
    <name evidence="2" type="ORF">EZS27_036660</name>
</gene>
<sequence>FFLFAGLTIGVPFMGYHYARMFRDKVCGGKIKFMQAWVFILFMYAFAALLTAAAHYTYFRYIDNGFIFDKYMEALESSLSISGWEGYVEQAKEVIENLRSMTPIELTTQLLSQNVFYCSILALITALSVKKTNV</sequence>
<keyword evidence="1" id="KW-0472">Membrane</keyword>